<keyword evidence="3" id="KW-1185">Reference proteome</keyword>
<evidence type="ECO:0000259" key="1">
    <source>
        <dbReference type="PROSITE" id="PS50235"/>
    </source>
</evidence>
<dbReference type="GO" id="GO:0004843">
    <property type="term" value="F:cysteine-type deubiquitinase activity"/>
    <property type="evidence" value="ECO:0007669"/>
    <property type="project" value="InterPro"/>
</dbReference>
<evidence type="ECO:0000313" key="2">
    <source>
        <dbReference type="EMBL" id="KAF2487393.1"/>
    </source>
</evidence>
<dbReference type="GeneID" id="54477362"/>
<dbReference type="Proteomes" id="UP000799767">
    <property type="component" value="Unassembled WGS sequence"/>
</dbReference>
<dbReference type="GO" id="GO:0005829">
    <property type="term" value="C:cytosol"/>
    <property type="evidence" value="ECO:0007669"/>
    <property type="project" value="TreeGrafter"/>
</dbReference>
<dbReference type="EMBL" id="MU001631">
    <property type="protein sequence ID" value="KAF2487393.1"/>
    <property type="molecule type" value="Genomic_DNA"/>
</dbReference>
<feature type="domain" description="USP" evidence="1">
    <location>
        <begin position="194"/>
        <end position="509"/>
    </location>
</feature>
<dbReference type="Gene3D" id="3.90.70.10">
    <property type="entry name" value="Cysteine proteinases"/>
    <property type="match status" value="1"/>
</dbReference>
<dbReference type="GO" id="GO:0016579">
    <property type="term" value="P:protein deubiquitination"/>
    <property type="evidence" value="ECO:0007669"/>
    <property type="project" value="InterPro"/>
</dbReference>
<dbReference type="RefSeq" id="XP_033593962.1">
    <property type="nucleotide sequence ID" value="XM_033736360.1"/>
</dbReference>
<evidence type="ECO:0000313" key="3">
    <source>
        <dbReference type="Proteomes" id="UP000799767"/>
    </source>
</evidence>
<name>A0A6A6Q6Y3_9PEZI</name>
<dbReference type="GO" id="GO:0005634">
    <property type="term" value="C:nucleus"/>
    <property type="evidence" value="ECO:0007669"/>
    <property type="project" value="TreeGrafter"/>
</dbReference>
<organism evidence="2 3">
    <name type="scientific">Neohortaea acidophila</name>
    <dbReference type="NCBI Taxonomy" id="245834"/>
    <lineage>
        <taxon>Eukaryota</taxon>
        <taxon>Fungi</taxon>
        <taxon>Dikarya</taxon>
        <taxon>Ascomycota</taxon>
        <taxon>Pezizomycotina</taxon>
        <taxon>Dothideomycetes</taxon>
        <taxon>Dothideomycetidae</taxon>
        <taxon>Mycosphaerellales</taxon>
        <taxon>Teratosphaeriaceae</taxon>
        <taxon>Neohortaea</taxon>
    </lineage>
</organism>
<dbReference type="SUPFAM" id="SSF54001">
    <property type="entry name" value="Cysteine proteinases"/>
    <property type="match status" value="1"/>
</dbReference>
<dbReference type="PROSITE" id="PS50235">
    <property type="entry name" value="USP_3"/>
    <property type="match status" value="1"/>
</dbReference>
<dbReference type="InterPro" id="IPR050164">
    <property type="entry name" value="Peptidase_C19"/>
</dbReference>
<reference evidence="2" key="1">
    <citation type="journal article" date="2020" name="Stud. Mycol.">
        <title>101 Dothideomycetes genomes: a test case for predicting lifestyles and emergence of pathogens.</title>
        <authorList>
            <person name="Haridas S."/>
            <person name="Albert R."/>
            <person name="Binder M."/>
            <person name="Bloem J."/>
            <person name="Labutti K."/>
            <person name="Salamov A."/>
            <person name="Andreopoulos B."/>
            <person name="Baker S."/>
            <person name="Barry K."/>
            <person name="Bills G."/>
            <person name="Bluhm B."/>
            <person name="Cannon C."/>
            <person name="Castanera R."/>
            <person name="Culley D."/>
            <person name="Daum C."/>
            <person name="Ezra D."/>
            <person name="Gonzalez J."/>
            <person name="Henrissat B."/>
            <person name="Kuo A."/>
            <person name="Liang C."/>
            <person name="Lipzen A."/>
            <person name="Lutzoni F."/>
            <person name="Magnuson J."/>
            <person name="Mondo S."/>
            <person name="Nolan M."/>
            <person name="Ohm R."/>
            <person name="Pangilinan J."/>
            <person name="Park H.-J."/>
            <person name="Ramirez L."/>
            <person name="Alfaro M."/>
            <person name="Sun H."/>
            <person name="Tritt A."/>
            <person name="Yoshinaga Y."/>
            <person name="Zwiers L.-H."/>
            <person name="Turgeon B."/>
            <person name="Goodwin S."/>
            <person name="Spatafora J."/>
            <person name="Crous P."/>
            <person name="Grigoriev I."/>
        </authorList>
    </citation>
    <scope>NUCLEOTIDE SEQUENCE</scope>
    <source>
        <strain evidence="2">CBS 113389</strain>
    </source>
</reference>
<accession>A0A6A6Q6Y3</accession>
<dbReference type="PANTHER" id="PTHR24006">
    <property type="entry name" value="UBIQUITIN CARBOXYL-TERMINAL HYDROLASE"/>
    <property type="match status" value="1"/>
</dbReference>
<dbReference type="InterPro" id="IPR028889">
    <property type="entry name" value="USP"/>
</dbReference>
<dbReference type="Pfam" id="PF00443">
    <property type="entry name" value="UCH"/>
    <property type="match status" value="1"/>
</dbReference>
<proteinExistence type="predicted"/>
<sequence length="559" mass="62765">MTSKMDRFSKFDISKGLKETIALQKECEKFREQVANGAEVSEEDVKDLCDCLKDRGFYRIVSVFLPVFYGEDEDISNDSEIGARIREAAREWRPDEHFPPSPQSEHYSNTLAHRLDEMLTGLFRDMRLDDNARCLLAVAFKPVYEAGGLPLENINTIIEEGAKRGLPREPGIVPGGQRYFKGAEPQSGNTKTQTGVFNGGNTCYQNGMFRLILSSKRAPDVLLHGGEAPPAGNEELGQKLFELIQAIKAKSFDGSKHLLQQLWTHFGKDHSLRQYVPGKQQDAEEFFRHVMMDGLGEIPRTAFGHNIVSKDRCIDCDLESHGPSEEEVIYSIGLEESTPATSLTSLLLDQMVKVEEVEKRCGKCEADTIHGRATGLEPAQDSLGPEIVIQLKRFDGRGESKVRTAISLPERLFAMAGRERPYYIKWILRHIGNSVDFGHYLAYERGSPSAADARKPQQDASEEKTTEFEAQSFDVWTMYEDDKRVTNIPFRTVQEACEKDWYICMAAPASDKEVESLLATVPINMKKRTAFMDAIRAQYELQHRVLGATGGNGTMNVGM</sequence>
<gene>
    <name evidence="2" type="ORF">BDY17DRAFT_319939</name>
</gene>
<dbReference type="InterPro" id="IPR001394">
    <property type="entry name" value="Peptidase_C19_UCH"/>
</dbReference>
<dbReference type="InterPro" id="IPR038765">
    <property type="entry name" value="Papain-like_cys_pep_sf"/>
</dbReference>
<protein>
    <recommendedName>
        <fullName evidence="1">USP domain-containing protein</fullName>
    </recommendedName>
</protein>
<dbReference type="AlphaFoldDB" id="A0A6A6Q6Y3"/>